<name>A0ACC2BQJ0_DIPCM</name>
<evidence type="ECO:0000313" key="1">
    <source>
        <dbReference type="EMBL" id="KAJ7531662.1"/>
    </source>
</evidence>
<dbReference type="Proteomes" id="UP001162992">
    <property type="component" value="Chromosome 14"/>
</dbReference>
<proteinExistence type="predicted"/>
<protein>
    <submittedName>
        <fullName evidence="1">Uncharacterized protein</fullName>
    </submittedName>
</protein>
<sequence>MGVGQSSDSSSTSESAVTAEEGGTQLYVLLKMHKINGSQLPQGLLPHVYGSAPMVGCWDPSKAIAMERESVSMWELSFVVPLDHGAEALEFKFLLKAKENLDLCIIEEGPNRILYEGNMEGDAGSLATFKILGADNGVFKFPVSVSADQLSPFTLAASWRSYKENLQSHGSMVRGIPDISIATTPSTLSSDVQPSGSQELELDLEHYEIPAPASGVTAEAHYAADATENPRGLQRSPSLPVPLTSHSSILMRRRESALSRDRCVSIKDLVVLGSQSPVKRTVTSMTPEAAAAGPASTTGESRSIGTDPLSVRFEDHEGHYVNRGVGSSPKFLRLGSDVSVLNSDLQLDDKAEDMPEAAGAVAAAAVADRLLGPKERRQLAIVLVGLPARGKTFTAAKLTRYLRWLGHDTKHFNVGKYRRLKIGCSQTADFFRADNQEGVDARNEVAMLAMEDMLAWMEEGGQVGVFDATNSTSSRRNMILKMAEGKCKVIFLETICNDRSVIDQNVRLKIQQSPDYADVPDYEEALEDFKTRLANYEKVYEPVKEGSYIKMIDMVSGQGGQLQVNNISGYLPGRIVFFLVNSHITPRPILLTRHGESHDNLRGRIGGDPILSDAGEKYALKLADFVNKRLKTERTASIWTSTLQRTILTAHHIVGFPKVQWRALDEINAGVCDGMTYDEIKENMPDEYAARKLDKLRYRYPRGESYLDVIQRLEPVIIELERQRSPVVVIAHQAVLRALYAYFADKPLKEVPHIEVPLHTIIEIQMGVTGVQEKRYKLMEPSV</sequence>
<accession>A0ACC2BQJ0</accession>
<evidence type="ECO:0000313" key="2">
    <source>
        <dbReference type="Proteomes" id="UP001162992"/>
    </source>
</evidence>
<keyword evidence="2" id="KW-1185">Reference proteome</keyword>
<organism evidence="1 2">
    <name type="scientific">Diphasiastrum complanatum</name>
    <name type="common">Issler's clubmoss</name>
    <name type="synonym">Lycopodium complanatum</name>
    <dbReference type="NCBI Taxonomy" id="34168"/>
    <lineage>
        <taxon>Eukaryota</taxon>
        <taxon>Viridiplantae</taxon>
        <taxon>Streptophyta</taxon>
        <taxon>Embryophyta</taxon>
        <taxon>Tracheophyta</taxon>
        <taxon>Lycopodiopsida</taxon>
        <taxon>Lycopodiales</taxon>
        <taxon>Lycopodiaceae</taxon>
        <taxon>Lycopodioideae</taxon>
        <taxon>Diphasiastrum</taxon>
    </lineage>
</organism>
<gene>
    <name evidence="1" type="ORF">O6H91_14G053000</name>
</gene>
<reference evidence="2" key="1">
    <citation type="journal article" date="2024" name="Proc. Natl. Acad. Sci. U.S.A.">
        <title>Extraordinary preservation of gene collinearity over three hundred million years revealed in homosporous lycophytes.</title>
        <authorList>
            <person name="Li C."/>
            <person name="Wickell D."/>
            <person name="Kuo L.Y."/>
            <person name="Chen X."/>
            <person name="Nie B."/>
            <person name="Liao X."/>
            <person name="Peng D."/>
            <person name="Ji J."/>
            <person name="Jenkins J."/>
            <person name="Williams M."/>
            <person name="Shu S."/>
            <person name="Plott C."/>
            <person name="Barry K."/>
            <person name="Rajasekar S."/>
            <person name="Grimwood J."/>
            <person name="Han X."/>
            <person name="Sun S."/>
            <person name="Hou Z."/>
            <person name="He W."/>
            <person name="Dai G."/>
            <person name="Sun C."/>
            <person name="Schmutz J."/>
            <person name="Leebens-Mack J.H."/>
            <person name="Li F.W."/>
            <person name="Wang L."/>
        </authorList>
    </citation>
    <scope>NUCLEOTIDE SEQUENCE [LARGE SCALE GENOMIC DNA]</scope>
    <source>
        <strain evidence="2">cv. PW_Plant_1</strain>
    </source>
</reference>
<dbReference type="EMBL" id="CM055105">
    <property type="protein sequence ID" value="KAJ7531662.1"/>
    <property type="molecule type" value="Genomic_DNA"/>
</dbReference>
<comment type="caution">
    <text evidence="1">The sequence shown here is derived from an EMBL/GenBank/DDBJ whole genome shotgun (WGS) entry which is preliminary data.</text>
</comment>